<feature type="region of interest" description="Disordered" evidence="1">
    <location>
        <begin position="1"/>
        <end position="21"/>
    </location>
</feature>
<dbReference type="Proteomes" id="UP001157017">
    <property type="component" value="Unassembled WGS sequence"/>
</dbReference>
<comment type="caution">
    <text evidence="2">The sequence shown here is derived from an EMBL/GenBank/DDBJ whole genome shotgun (WGS) entry which is preliminary data.</text>
</comment>
<protein>
    <submittedName>
        <fullName evidence="2">Uncharacterized protein</fullName>
    </submittedName>
</protein>
<accession>A0ABQ6JGK8</accession>
<gene>
    <name evidence="2" type="ORF">GCM10025868_21740</name>
</gene>
<reference evidence="3" key="1">
    <citation type="journal article" date="2019" name="Int. J. Syst. Evol. Microbiol.">
        <title>The Global Catalogue of Microorganisms (GCM) 10K type strain sequencing project: providing services to taxonomists for standard genome sequencing and annotation.</title>
        <authorList>
            <consortium name="The Broad Institute Genomics Platform"/>
            <consortium name="The Broad Institute Genome Sequencing Center for Infectious Disease"/>
            <person name="Wu L."/>
            <person name="Ma J."/>
        </authorList>
    </citation>
    <scope>NUCLEOTIDE SEQUENCE [LARGE SCALE GENOMIC DNA]</scope>
    <source>
        <strain evidence="3">NBRC 108730</strain>
    </source>
</reference>
<evidence type="ECO:0000313" key="2">
    <source>
        <dbReference type="EMBL" id="GMA86924.1"/>
    </source>
</evidence>
<proteinExistence type="predicted"/>
<keyword evidence="3" id="KW-1185">Reference proteome</keyword>
<name>A0ABQ6JGK8_9ACTN</name>
<dbReference type="EMBL" id="BSUZ01000001">
    <property type="protein sequence ID" value="GMA86924.1"/>
    <property type="molecule type" value="Genomic_DNA"/>
</dbReference>
<organism evidence="2 3">
    <name type="scientific">Angustibacter aerolatus</name>
    <dbReference type="NCBI Taxonomy" id="1162965"/>
    <lineage>
        <taxon>Bacteria</taxon>
        <taxon>Bacillati</taxon>
        <taxon>Actinomycetota</taxon>
        <taxon>Actinomycetes</taxon>
        <taxon>Kineosporiales</taxon>
        <taxon>Kineosporiaceae</taxon>
    </lineage>
</organism>
<evidence type="ECO:0000256" key="1">
    <source>
        <dbReference type="SAM" id="MobiDB-lite"/>
    </source>
</evidence>
<sequence length="164" mass="16658">MLARLGVEAPGARTAPGRATDRRRSYLGADGVVDLLAALHAPGSGPVTLPGDPAGPVVTVHPASGREAPPASTRHVSGLVADPAPASRGARVEPGPGWLVVAQAGLAERVPADVVAAGATVVHLDDHRPVEEQADLPADAVFAHVRVLADLRGGSGPTRRAWRC</sequence>
<evidence type="ECO:0000313" key="3">
    <source>
        <dbReference type="Proteomes" id="UP001157017"/>
    </source>
</evidence>